<name>A0A1M5CXS7_9BACT</name>
<protein>
    <submittedName>
        <fullName evidence="1">Uncharacterized protein</fullName>
    </submittedName>
</protein>
<reference evidence="1 2" key="1">
    <citation type="submission" date="2016-11" db="EMBL/GenBank/DDBJ databases">
        <authorList>
            <person name="Jaros S."/>
            <person name="Januszkiewicz K."/>
            <person name="Wedrychowicz H."/>
        </authorList>
    </citation>
    <scope>NUCLEOTIDE SEQUENCE [LARGE SCALE GENOMIC DNA]</scope>
    <source>
        <strain evidence="1 2">DSM 21986</strain>
    </source>
</reference>
<proteinExistence type="predicted"/>
<dbReference type="RefSeq" id="WP_073063834.1">
    <property type="nucleotide sequence ID" value="NZ_FQUS01000010.1"/>
</dbReference>
<gene>
    <name evidence="1" type="ORF">SAMN05443144_110124</name>
</gene>
<dbReference type="Proteomes" id="UP000184041">
    <property type="component" value="Unassembled WGS sequence"/>
</dbReference>
<evidence type="ECO:0000313" key="2">
    <source>
        <dbReference type="Proteomes" id="UP000184041"/>
    </source>
</evidence>
<keyword evidence="2" id="KW-1185">Reference proteome</keyword>
<dbReference type="EMBL" id="FQUS01000010">
    <property type="protein sequence ID" value="SHF59481.1"/>
    <property type="molecule type" value="Genomic_DNA"/>
</dbReference>
<dbReference type="STRING" id="1194090.SAMN05443144_110124"/>
<accession>A0A1M5CXS7</accession>
<dbReference type="AlphaFoldDB" id="A0A1M5CXS7"/>
<dbReference type="OrthoDB" id="1524663at2"/>
<organism evidence="1 2">
    <name type="scientific">Fodinibius roseus</name>
    <dbReference type="NCBI Taxonomy" id="1194090"/>
    <lineage>
        <taxon>Bacteria</taxon>
        <taxon>Pseudomonadati</taxon>
        <taxon>Balneolota</taxon>
        <taxon>Balneolia</taxon>
        <taxon>Balneolales</taxon>
        <taxon>Balneolaceae</taxon>
        <taxon>Fodinibius</taxon>
    </lineage>
</organism>
<sequence length="219" mass="24869">MDIFKLFFDHDLRLDKLAKRNANKTPEEVEATLADFMNPTPTYSKFYLTGTRLEEEQFGLDTLAKGDAVIQQISKAFSHDDITTAEDTYDSLSSALAATGVGEALIIGGEAESVNFGTLRIDEESNVGHKKEALSKVLKTGNYVLYKEQAHHGFDLHLFSTENIYPSLFEVFQPLVDSHFRFFSINSKRMRSERHFYFETWTLDRPPHGAEEVFADTVL</sequence>
<evidence type="ECO:0000313" key="1">
    <source>
        <dbReference type="EMBL" id="SHF59481.1"/>
    </source>
</evidence>